<accession>A0A8S2YH25</accession>
<dbReference type="AlphaFoldDB" id="A0A8S2YH25"/>
<feature type="non-terminal residue" evidence="1">
    <location>
        <position position="64"/>
    </location>
</feature>
<reference evidence="1" key="1">
    <citation type="submission" date="2021-02" db="EMBL/GenBank/DDBJ databases">
        <authorList>
            <person name="Nowell W R."/>
        </authorList>
    </citation>
    <scope>NUCLEOTIDE SEQUENCE</scope>
</reference>
<organism evidence="1 2">
    <name type="scientific">Rotaria magnacalcarata</name>
    <dbReference type="NCBI Taxonomy" id="392030"/>
    <lineage>
        <taxon>Eukaryota</taxon>
        <taxon>Metazoa</taxon>
        <taxon>Spiralia</taxon>
        <taxon>Gnathifera</taxon>
        <taxon>Rotifera</taxon>
        <taxon>Eurotatoria</taxon>
        <taxon>Bdelloidea</taxon>
        <taxon>Philodinida</taxon>
        <taxon>Philodinidae</taxon>
        <taxon>Rotaria</taxon>
    </lineage>
</organism>
<name>A0A8S2YH25_9BILA</name>
<dbReference type="Proteomes" id="UP000676336">
    <property type="component" value="Unassembled WGS sequence"/>
</dbReference>
<evidence type="ECO:0000313" key="2">
    <source>
        <dbReference type="Proteomes" id="UP000676336"/>
    </source>
</evidence>
<comment type="caution">
    <text evidence="1">The sequence shown here is derived from an EMBL/GenBank/DDBJ whole genome shotgun (WGS) entry which is preliminary data.</text>
</comment>
<proteinExistence type="predicted"/>
<dbReference type="EMBL" id="CAJOBI010095296">
    <property type="protein sequence ID" value="CAF4561791.1"/>
    <property type="molecule type" value="Genomic_DNA"/>
</dbReference>
<sequence length="64" mass="7109">MMFRLPPPPLFILPPPPMPSPDIFDIKIASQLTCSSIRQHYQQTTSSSRLILFTGASLIVAIIL</sequence>
<evidence type="ECO:0000313" key="1">
    <source>
        <dbReference type="EMBL" id="CAF4561791.1"/>
    </source>
</evidence>
<gene>
    <name evidence="1" type="ORF">SMN809_LOCUS37476</name>
</gene>
<protein>
    <submittedName>
        <fullName evidence="1">Uncharacterized protein</fullName>
    </submittedName>
</protein>